<dbReference type="Gene3D" id="3.30.457.10">
    <property type="entry name" value="Copper amine oxidase-like, N-terminal domain"/>
    <property type="match status" value="1"/>
</dbReference>
<comment type="caution">
    <text evidence="3">The sequence shown here is derived from an EMBL/GenBank/DDBJ whole genome shotgun (WGS) entry which is preliminary data.</text>
</comment>
<dbReference type="GO" id="GO:0016853">
    <property type="term" value="F:isomerase activity"/>
    <property type="evidence" value="ECO:0007669"/>
    <property type="project" value="UniProtKB-KW"/>
</dbReference>
<dbReference type="SUPFAM" id="SSF55383">
    <property type="entry name" value="Copper amine oxidase, domain N"/>
    <property type="match status" value="1"/>
</dbReference>
<feature type="signal peptide" evidence="1">
    <location>
        <begin position="1"/>
        <end position="25"/>
    </location>
</feature>
<dbReference type="RefSeq" id="WP_044644290.1">
    <property type="nucleotide sequence ID" value="NZ_JTHP01000001.1"/>
</dbReference>
<dbReference type="InterPro" id="IPR036582">
    <property type="entry name" value="Mao_N_sf"/>
</dbReference>
<dbReference type="InterPro" id="IPR012854">
    <property type="entry name" value="Cu_amine_oxidase-like_N"/>
</dbReference>
<dbReference type="AlphaFoldDB" id="A0A0D7XBA0"/>
<feature type="domain" description="Copper amine oxidase-like N-terminal" evidence="2">
    <location>
        <begin position="46"/>
        <end position="140"/>
    </location>
</feature>
<proteinExistence type="predicted"/>
<feature type="chain" id="PRO_5002326297" evidence="1">
    <location>
        <begin position="26"/>
        <end position="261"/>
    </location>
</feature>
<dbReference type="Proteomes" id="UP000032534">
    <property type="component" value="Unassembled WGS sequence"/>
</dbReference>
<gene>
    <name evidence="3" type="ORF">QD47_00655</name>
</gene>
<evidence type="ECO:0000313" key="3">
    <source>
        <dbReference type="EMBL" id="KJD47497.1"/>
    </source>
</evidence>
<dbReference type="OrthoDB" id="2649379at2"/>
<dbReference type="Pfam" id="PF07833">
    <property type="entry name" value="Cu_amine_oxidN1"/>
    <property type="match status" value="1"/>
</dbReference>
<keyword evidence="1" id="KW-0732">Signal</keyword>
<accession>A0A0D7XBA0</accession>
<dbReference type="PATRIC" id="fig|159743.3.peg.154"/>
<sequence>MKTNFFICCLITLLCLNPIIGDATAKSQEVPIHFKVNNFYILYTQPATPFLDQKGRLLIPLKAVKDLLGGKLAYNAMNKMATVNLLGRSVVVTIGSRDIFINGEPVTMDTVPVIKEDAMFLPISVLVKDTDVKMQWDAQRGLLKLEHDSFNKSQVLLSFLGQDLAEVTNKEAFDLHSYEWNGVGKLKIHANYDESLKFSEKQVDIRPLIMYGKTYTMDPYTKSLSKSKIQFTGVGKLTLKRDFGEMREKMQYIIAVGRLID</sequence>
<evidence type="ECO:0000256" key="1">
    <source>
        <dbReference type="SAM" id="SignalP"/>
    </source>
</evidence>
<evidence type="ECO:0000313" key="4">
    <source>
        <dbReference type="Proteomes" id="UP000032534"/>
    </source>
</evidence>
<keyword evidence="3" id="KW-0413">Isomerase</keyword>
<reference evidence="3 4" key="1">
    <citation type="submission" date="2014-11" db="EMBL/GenBank/DDBJ databases">
        <title>Draft Genome Sequences of Paenibacillus polymyxa NRRL B-30509 and Paenibacillus terrae NRRL B-30644, Strains from a Poultry Environment that Produce Tridecaptin A and Paenicidins.</title>
        <authorList>
            <person name="van Belkum M.J."/>
            <person name="Lohans C.T."/>
            <person name="Vederas J.C."/>
        </authorList>
    </citation>
    <scope>NUCLEOTIDE SEQUENCE [LARGE SCALE GENOMIC DNA]</scope>
    <source>
        <strain evidence="3 4">NRRL B-30644</strain>
    </source>
</reference>
<evidence type="ECO:0000259" key="2">
    <source>
        <dbReference type="Pfam" id="PF07833"/>
    </source>
</evidence>
<protein>
    <submittedName>
        <fullName evidence="3">Peptidylprolyl isomerase</fullName>
    </submittedName>
</protein>
<keyword evidence="4" id="KW-1185">Reference proteome</keyword>
<name>A0A0D7XBA0_9BACL</name>
<dbReference type="EMBL" id="JTHP01000001">
    <property type="protein sequence ID" value="KJD47497.1"/>
    <property type="molecule type" value="Genomic_DNA"/>
</dbReference>
<organism evidence="3 4">
    <name type="scientific">Paenibacillus terrae</name>
    <dbReference type="NCBI Taxonomy" id="159743"/>
    <lineage>
        <taxon>Bacteria</taxon>
        <taxon>Bacillati</taxon>
        <taxon>Bacillota</taxon>
        <taxon>Bacilli</taxon>
        <taxon>Bacillales</taxon>
        <taxon>Paenibacillaceae</taxon>
        <taxon>Paenibacillus</taxon>
    </lineage>
</organism>